<protein>
    <submittedName>
        <fullName evidence="2">Uncharacterized protein</fullName>
    </submittedName>
</protein>
<feature type="region of interest" description="Disordered" evidence="1">
    <location>
        <begin position="89"/>
        <end position="111"/>
    </location>
</feature>
<gene>
    <name evidence="2" type="ORF">BDV29DRAFT_180512</name>
</gene>
<accession>A0A5N5WSJ9</accession>
<evidence type="ECO:0000313" key="2">
    <source>
        <dbReference type="EMBL" id="KAB8070697.1"/>
    </source>
</evidence>
<dbReference type="AlphaFoldDB" id="A0A5N5WSJ9"/>
<keyword evidence="3" id="KW-1185">Reference proteome</keyword>
<name>A0A5N5WSJ9_9EURO</name>
<proteinExistence type="predicted"/>
<dbReference type="EMBL" id="ML732294">
    <property type="protein sequence ID" value="KAB8070697.1"/>
    <property type="molecule type" value="Genomic_DNA"/>
</dbReference>
<organism evidence="2 3">
    <name type="scientific">Aspergillus leporis</name>
    <dbReference type="NCBI Taxonomy" id="41062"/>
    <lineage>
        <taxon>Eukaryota</taxon>
        <taxon>Fungi</taxon>
        <taxon>Dikarya</taxon>
        <taxon>Ascomycota</taxon>
        <taxon>Pezizomycotina</taxon>
        <taxon>Eurotiomycetes</taxon>
        <taxon>Eurotiomycetidae</taxon>
        <taxon>Eurotiales</taxon>
        <taxon>Aspergillaceae</taxon>
        <taxon>Aspergillus</taxon>
        <taxon>Aspergillus subgen. Circumdati</taxon>
    </lineage>
</organism>
<evidence type="ECO:0000313" key="3">
    <source>
        <dbReference type="Proteomes" id="UP000326565"/>
    </source>
</evidence>
<reference evidence="2 3" key="1">
    <citation type="submission" date="2019-04" db="EMBL/GenBank/DDBJ databases">
        <title>Friends and foes A comparative genomics study of 23 Aspergillus species from section Flavi.</title>
        <authorList>
            <consortium name="DOE Joint Genome Institute"/>
            <person name="Kjaerbolling I."/>
            <person name="Vesth T."/>
            <person name="Frisvad J.C."/>
            <person name="Nybo J.L."/>
            <person name="Theobald S."/>
            <person name="Kildgaard S."/>
            <person name="Isbrandt T."/>
            <person name="Kuo A."/>
            <person name="Sato A."/>
            <person name="Lyhne E.K."/>
            <person name="Kogle M.E."/>
            <person name="Wiebenga A."/>
            <person name="Kun R.S."/>
            <person name="Lubbers R.J."/>
            <person name="Makela M.R."/>
            <person name="Barry K."/>
            <person name="Chovatia M."/>
            <person name="Clum A."/>
            <person name="Daum C."/>
            <person name="Haridas S."/>
            <person name="He G."/>
            <person name="LaButti K."/>
            <person name="Lipzen A."/>
            <person name="Mondo S."/>
            <person name="Riley R."/>
            <person name="Salamov A."/>
            <person name="Simmons B.A."/>
            <person name="Magnuson J.K."/>
            <person name="Henrissat B."/>
            <person name="Mortensen U.H."/>
            <person name="Larsen T.O."/>
            <person name="Devries R.P."/>
            <person name="Grigoriev I.V."/>
            <person name="Machida M."/>
            <person name="Baker S.E."/>
            <person name="Andersen M.R."/>
        </authorList>
    </citation>
    <scope>NUCLEOTIDE SEQUENCE [LARGE SCALE GENOMIC DNA]</scope>
    <source>
        <strain evidence="2 3">CBS 151.66</strain>
    </source>
</reference>
<sequence length="306" mass="33887">MSGSAMHTCMCCGHLSHNSSAFAAFAEDYHCGQCGLSASEGNLHMQEDLVALFARQMRMDTTVSPTSQGELPSASSPIMYSITQHYHHSSHVPRPTLPTESPEQDASPTTVSDPINEILRLQNINPLSLSPTQLQLFENAMPEQRSRLIQIWQIFPEPGGVSNNLRDRSKPEMYAYLSGVNVGNSSSPNQPAQTTYSADLEMCDPVHQGGIDDDGQQYAEPYMASGYEILAKRDYELSADKTLSIVNEPTTGSPYNLANDPIYGTQGHRWWERSNSDTLEYQHGAFEEMNRYAGCGLVQPGWLAYR</sequence>
<feature type="compositionally biased region" description="Polar residues" evidence="1">
    <location>
        <begin position="98"/>
        <end position="111"/>
    </location>
</feature>
<dbReference type="Proteomes" id="UP000326565">
    <property type="component" value="Unassembled WGS sequence"/>
</dbReference>
<evidence type="ECO:0000256" key="1">
    <source>
        <dbReference type="SAM" id="MobiDB-lite"/>
    </source>
</evidence>
<dbReference type="OrthoDB" id="5357075at2759"/>